<dbReference type="InterPro" id="IPR041920">
    <property type="entry name" value="ROS/MUCR_sf"/>
</dbReference>
<dbReference type="Gene3D" id="1.10.10.1550">
    <property type="entry name" value="ROS/MUCR transcriptional regulator protein"/>
    <property type="match status" value="1"/>
</dbReference>
<reference evidence="3" key="1">
    <citation type="journal article" date="2019" name="Int. J. Syst. Evol. Microbiol.">
        <title>The Global Catalogue of Microorganisms (GCM) 10K type strain sequencing project: providing services to taxonomists for standard genome sequencing and annotation.</title>
        <authorList>
            <consortium name="The Broad Institute Genomics Platform"/>
            <consortium name="The Broad Institute Genome Sequencing Center for Infectious Disease"/>
            <person name="Wu L."/>
            <person name="Ma J."/>
        </authorList>
    </citation>
    <scope>NUCLEOTIDE SEQUENCE [LARGE SCALE GENOMIC DNA]</scope>
    <source>
        <strain evidence="3">CECT 7806</strain>
    </source>
</reference>
<comment type="caution">
    <text evidence="2">The sequence shown here is derived from an EMBL/GenBank/DDBJ whole genome shotgun (WGS) entry which is preliminary data.</text>
</comment>
<comment type="similarity">
    <text evidence="1">Belongs to the ros/MucR family.</text>
</comment>
<dbReference type="Proteomes" id="UP001244297">
    <property type="component" value="Unassembled WGS sequence"/>
</dbReference>
<organism evidence="2 3">
    <name type="scientific">Methylobacterium longum</name>
    <dbReference type="NCBI Taxonomy" id="767694"/>
    <lineage>
        <taxon>Bacteria</taxon>
        <taxon>Pseudomonadati</taxon>
        <taxon>Pseudomonadota</taxon>
        <taxon>Alphaproteobacteria</taxon>
        <taxon>Hyphomicrobiales</taxon>
        <taxon>Methylobacteriaceae</taxon>
        <taxon>Methylobacterium</taxon>
    </lineage>
</organism>
<dbReference type="EMBL" id="JAUFPT010000062">
    <property type="protein sequence ID" value="MDN3572766.1"/>
    <property type="molecule type" value="Genomic_DNA"/>
</dbReference>
<dbReference type="RefSeq" id="WP_238285918.1">
    <property type="nucleotide sequence ID" value="NZ_BPQS01000004.1"/>
</dbReference>
<name>A0ABT8ASD8_9HYPH</name>
<evidence type="ECO:0000313" key="2">
    <source>
        <dbReference type="EMBL" id="MDN3572766.1"/>
    </source>
</evidence>
<protein>
    <submittedName>
        <fullName evidence="2">MucR family transcriptional regulator</fullName>
    </submittedName>
</protein>
<dbReference type="InterPro" id="IPR008807">
    <property type="entry name" value="ROS_MUCR"/>
</dbReference>
<accession>A0ABT8ASD8</accession>
<evidence type="ECO:0000313" key="3">
    <source>
        <dbReference type="Proteomes" id="UP001244297"/>
    </source>
</evidence>
<gene>
    <name evidence="2" type="ORF">QWZ18_19295</name>
</gene>
<sequence length="142" mass="14881">METGGLIDQTVAIVSAYVAHNHVAANQLPSLVATIHGALCRLDAVPGAGATHGSVDGQPSAVQIRRSITDEALTSFIDGRTYRTLKRHLTAHGLTPERYRAHYGLPNDYPMVAASYAARRSALAKAIGLGVPGAQAARQAAE</sequence>
<evidence type="ECO:0000256" key="1">
    <source>
        <dbReference type="ARBA" id="ARBA00007031"/>
    </source>
</evidence>
<keyword evidence="3" id="KW-1185">Reference proteome</keyword>
<proteinExistence type="inferred from homology"/>
<dbReference type="Pfam" id="PF05443">
    <property type="entry name" value="ROS_MUCR"/>
    <property type="match status" value="1"/>
</dbReference>